<dbReference type="InterPro" id="IPR011992">
    <property type="entry name" value="EF-hand-dom_pair"/>
</dbReference>
<protein>
    <submittedName>
        <fullName evidence="6">EF-hand domain-containing protein</fullName>
    </submittedName>
</protein>
<dbReference type="SMART" id="SM00054">
    <property type="entry name" value="EFh"/>
    <property type="match status" value="2"/>
</dbReference>
<evidence type="ECO:0000313" key="6">
    <source>
        <dbReference type="WBParaSite" id="Gr19_v10_g1587.t1"/>
    </source>
</evidence>
<dbReference type="FunFam" id="1.10.238.10:FF:000003">
    <property type="entry name" value="Calmodulin A"/>
    <property type="match status" value="1"/>
</dbReference>
<organism evidence="5 6">
    <name type="scientific">Globodera rostochiensis</name>
    <name type="common">Golden nematode worm</name>
    <name type="synonym">Heterodera rostochiensis</name>
    <dbReference type="NCBI Taxonomy" id="31243"/>
    <lineage>
        <taxon>Eukaryota</taxon>
        <taxon>Metazoa</taxon>
        <taxon>Ecdysozoa</taxon>
        <taxon>Nematoda</taxon>
        <taxon>Chromadorea</taxon>
        <taxon>Rhabditida</taxon>
        <taxon>Tylenchina</taxon>
        <taxon>Tylenchomorpha</taxon>
        <taxon>Tylenchoidea</taxon>
        <taxon>Heteroderidae</taxon>
        <taxon>Heteroderinae</taxon>
        <taxon>Globodera</taxon>
    </lineage>
</organism>
<keyword evidence="1" id="KW-0677">Repeat</keyword>
<proteinExistence type="predicted"/>
<dbReference type="InterPro" id="IPR050403">
    <property type="entry name" value="Myosin_RLC"/>
</dbReference>
<name>A0A914HCL0_GLORO</name>
<dbReference type="InterPro" id="IPR018247">
    <property type="entry name" value="EF_Hand_1_Ca_BS"/>
</dbReference>
<feature type="region of interest" description="Disordered" evidence="3">
    <location>
        <begin position="813"/>
        <end position="887"/>
    </location>
</feature>
<evidence type="ECO:0000256" key="3">
    <source>
        <dbReference type="SAM" id="MobiDB-lite"/>
    </source>
</evidence>
<dbReference type="InterPro" id="IPR002048">
    <property type="entry name" value="EF_hand_dom"/>
</dbReference>
<evidence type="ECO:0000256" key="2">
    <source>
        <dbReference type="ARBA" id="ARBA00022837"/>
    </source>
</evidence>
<feature type="domain" description="EF-hand" evidence="4">
    <location>
        <begin position="129"/>
        <end position="164"/>
    </location>
</feature>
<dbReference type="AlphaFoldDB" id="A0A914HCL0"/>
<dbReference type="GO" id="GO:0005509">
    <property type="term" value="F:calcium ion binding"/>
    <property type="evidence" value="ECO:0007669"/>
    <property type="project" value="InterPro"/>
</dbReference>
<feature type="compositionally biased region" description="Basic residues" evidence="3">
    <location>
        <begin position="952"/>
        <end position="966"/>
    </location>
</feature>
<dbReference type="InterPro" id="IPR046341">
    <property type="entry name" value="SET_dom_sf"/>
</dbReference>
<reference evidence="6" key="1">
    <citation type="submission" date="2022-11" db="UniProtKB">
        <authorList>
            <consortium name="WormBaseParasite"/>
        </authorList>
    </citation>
    <scope>IDENTIFICATION</scope>
</reference>
<feature type="region of interest" description="Disordered" evidence="3">
    <location>
        <begin position="66"/>
        <end position="92"/>
    </location>
</feature>
<dbReference type="Gene3D" id="1.25.40.10">
    <property type="entry name" value="Tetratricopeptide repeat domain"/>
    <property type="match status" value="1"/>
</dbReference>
<feature type="compositionally biased region" description="Basic and acidic residues" evidence="3">
    <location>
        <begin position="993"/>
        <end position="1038"/>
    </location>
</feature>
<sequence length="1038" mass="117398">MDGREEASDNCLNLSGSSVALADLIAFRRSKWAIDRKLGKAGLKCGRGGGWVGLAPICRLIHSPPPPNHSDSFSPNRSREYPPPPAATSIRRPFHSIPTHSLRGFHLLGCCPSPQLIIHSHVGEKGQEGEEEEFKEAFGIMDQDKDGIVSKQDLKDLYATLGVVASDSQIDNMLKEAPGPINFTVFLTLFGERLTGTDPEPTIIGAFQMFDKTDCGEITEETLLKILKNKRGEPLTEDEVQGMYKGNPPISGGKVDYKAFAHLITTGAAEQLAKGFYRQNPKTREKNRNGPVVFSCQIWNLCNFGLLGEVHSQISKMSAWRCDKSSLMQGPKLLNQKSPHFLQIAQRMIRSSRICPVELFEFFRWSRAKMDTSGLIGSTTSVHQPQSIDFYPFSYALFDENLGKHCWYCLDDENKHKRSWKDHKFECRGIKANNGNVPDIEVRLLGRIVTRQKAILCGMDKKDTNFYRDRHSRRNIMDIWAHTKSIEKDRYAMSKFEDIFARLSSFYEPKAMLSREIVFELHCRDFINRHAISDKHYLREIGKGLYLDLCAYDHSCRPNTVYSCRSFVATLRPLNANVKMLDRSSTFYSYIDLLCAKQDRRKLLKDTWYFHCECERCGDDSEHILTSMLCPHCPPNNPTCLRPFGQSDHKDAESQLLTCPQCDTTLQREEVTEAIAAMRFISEILEKTDFERMEQPKALSLLEGMMARFQHVLPPINVFFCKIVQALLPHIDQTDIGRLLALHLLVEPCIRQCYPQNHPALAFHLRNIGIFAKELNNLKKAERYLVEALKMFQFVMGPQHSLTTLTAAMLEEMSGGKEKEAERTKAGREEKRDDDKKERQKGKRNEKRMQTPEGKEVQKGGGGGAGIILKIEPPEEDEDERCGRERPEELVASLVQLSISRARGEGEEVVPPEECFQQIDISAATSSSSRPESVLSGAALSPYHSSSDGGVKKKLKLKKGIRRKRTPLPPKPSADGSEEEEEEKSEASLMEDMLGKEGSKRKSKQDGDNGGRKENNGRSEGRKIMDGRKEDNGWKEGR</sequence>
<feature type="compositionally biased region" description="Basic and acidic residues" evidence="3">
    <location>
        <begin position="847"/>
        <end position="858"/>
    </location>
</feature>
<feature type="region of interest" description="Disordered" evidence="3">
    <location>
        <begin position="921"/>
        <end position="1038"/>
    </location>
</feature>
<feature type="compositionally biased region" description="Basic and acidic residues" evidence="3">
    <location>
        <begin position="814"/>
        <end position="838"/>
    </location>
</feature>
<dbReference type="PANTHER" id="PTHR23049">
    <property type="entry name" value="MYOSIN REGULATORY LIGHT CHAIN 2"/>
    <property type="match status" value="1"/>
</dbReference>
<dbReference type="WBParaSite" id="Gr19_v10_g1587.t1">
    <property type="protein sequence ID" value="Gr19_v10_g1587.t1"/>
    <property type="gene ID" value="Gr19_v10_g1587"/>
</dbReference>
<dbReference type="InterPro" id="IPR011990">
    <property type="entry name" value="TPR-like_helical_dom_sf"/>
</dbReference>
<dbReference type="PROSITE" id="PS00018">
    <property type="entry name" value="EF_HAND_1"/>
    <property type="match status" value="1"/>
</dbReference>
<evidence type="ECO:0000256" key="1">
    <source>
        <dbReference type="ARBA" id="ARBA00022737"/>
    </source>
</evidence>
<keyword evidence="5" id="KW-1185">Reference proteome</keyword>
<dbReference type="Proteomes" id="UP000887572">
    <property type="component" value="Unplaced"/>
</dbReference>
<dbReference type="Gene3D" id="1.10.238.10">
    <property type="entry name" value="EF-hand"/>
    <property type="match status" value="2"/>
</dbReference>
<dbReference type="Gene3D" id="2.170.270.10">
    <property type="entry name" value="SET domain"/>
    <property type="match status" value="1"/>
</dbReference>
<keyword evidence="2" id="KW-0106">Calcium</keyword>
<dbReference type="SUPFAM" id="SSF47473">
    <property type="entry name" value="EF-hand"/>
    <property type="match status" value="1"/>
</dbReference>
<dbReference type="PROSITE" id="PS50222">
    <property type="entry name" value="EF_HAND_2"/>
    <property type="match status" value="1"/>
</dbReference>
<evidence type="ECO:0000259" key="4">
    <source>
        <dbReference type="PROSITE" id="PS50222"/>
    </source>
</evidence>
<evidence type="ECO:0000313" key="5">
    <source>
        <dbReference type="Proteomes" id="UP000887572"/>
    </source>
</evidence>
<accession>A0A914HCL0</accession>